<evidence type="ECO:0000313" key="8">
    <source>
        <dbReference type="Proteomes" id="UP000010474"/>
    </source>
</evidence>
<evidence type="ECO:0000256" key="5">
    <source>
        <dbReference type="SAM" id="Phobius"/>
    </source>
</evidence>
<evidence type="ECO:0000256" key="1">
    <source>
        <dbReference type="ARBA" id="ARBA00022574"/>
    </source>
</evidence>
<dbReference type="Proteomes" id="UP000010474">
    <property type="component" value="Chromosome"/>
</dbReference>
<dbReference type="CDD" id="cd00200">
    <property type="entry name" value="WD40"/>
    <property type="match status" value="1"/>
</dbReference>
<dbReference type="GO" id="GO:0005524">
    <property type="term" value="F:ATP binding"/>
    <property type="evidence" value="ECO:0007669"/>
    <property type="project" value="InterPro"/>
</dbReference>
<dbReference type="EC" id="2.7.11.7" evidence="7"/>
<dbReference type="PANTHER" id="PTHR22847:SF637">
    <property type="entry name" value="WD REPEAT DOMAIN 5B"/>
    <property type="match status" value="1"/>
</dbReference>
<keyword evidence="5" id="KW-1133">Transmembrane helix</keyword>
<dbReference type="PROSITE" id="PS50294">
    <property type="entry name" value="WD_REPEATS_REGION"/>
    <property type="match status" value="7"/>
</dbReference>
<keyword evidence="7" id="KW-0418">Kinase</keyword>
<keyword evidence="5" id="KW-0472">Membrane</keyword>
<keyword evidence="5" id="KW-0812">Transmembrane</keyword>
<dbReference type="EMBL" id="CP003659">
    <property type="protein sequence ID" value="AFZ59094.1"/>
    <property type="molecule type" value="Genomic_DNA"/>
</dbReference>
<feature type="repeat" description="WD" evidence="3">
    <location>
        <begin position="485"/>
        <end position="526"/>
    </location>
</feature>
<dbReference type="PROSITE" id="PS00678">
    <property type="entry name" value="WD_REPEATS_1"/>
    <property type="match status" value="6"/>
</dbReference>
<dbReference type="InterPro" id="IPR019775">
    <property type="entry name" value="WD40_repeat_CS"/>
</dbReference>
<dbReference type="PROSITE" id="PS50082">
    <property type="entry name" value="WD_REPEATS_2"/>
    <property type="match status" value="7"/>
</dbReference>
<feature type="compositionally biased region" description="Basic residues" evidence="4">
    <location>
        <begin position="654"/>
        <end position="665"/>
    </location>
</feature>
<feature type="repeat" description="WD" evidence="3">
    <location>
        <begin position="527"/>
        <end position="568"/>
    </location>
</feature>
<evidence type="ECO:0000256" key="3">
    <source>
        <dbReference type="PROSITE-ProRule" id="PRU00221"/>
    </source>
</evidence>
<feature type="repeat" description="WD" evidence="3">
    <location>
        <begin position="359"/>
        <end position="400"/>
    </location>
</feature>
<proteinExistence type="predicted"/>
<dbReference type="InterPro" id="IPR000719">
    <property type="entry name" value="Prot_kinase_dom"/>
</dbReference>
<evidence type="ECO:0000313" key="7">
    <source>
        <dbReference type="EMBL" id="AFZ59094.1"/>
    </source>
</evidence>
<dbReference type="KEGG" id="acy:Anacy_3707"/>
<gene>
    <name evidence="7" type="ordered locus">Anacy_3707</name>
</gene>
<keyword evidence="7" id="KW-0808">Transferase</keyword>
<evidence type="ECO:0000259" key="6">
    <source>
        <dbReference type="PROSITE" id="PS50011"/>
    </source>
</evidence>
<dbReference type="Gene3D" id="1.10.510.10">
    <property type="entry name" value="Transferase(Phosphotransferase) domain 1"/>
    <property type="match status" value="1"/>
</dbReference>
<dbReference type="InterPro" id="IPR036322">
    <property type="entry name" value="WD40_repeat_dom_sf"/>
</dbReference>
<feature type="region of interest" description="Disordered" evidence="4">
    <location>
        <begin position="653"/>
        <end position="680"/>
    </location>
</feature>
<dbReference type="eggNOG" id="COG2319">
    <property type="taxonomic scope" value="Bacteria"/>
</dbReference>
<dbReference type="AlphaFoldDB" id="K9ZJZ8"/>
<dbReference type="eggNOG" id="COG4248">
    <property type="taxonomic scope" value="Bacteria"/>
</dbReference>
<dbReference type="PROSITE" id="PS50011">
    <property type="entry name" value="PROTEIN_KINASE_DOM"/>
    <property type="match status" value="1"/>
</dbReference>
<dbReference type="Pfam" id="PF00069">
    <property type="entry name" value="Pkinase"/>
    <property type="match status" value="1"/>
</dbReference>
<keyword evidence="2" id="KW-0677">Repeat</keyword>
<dbReference type="PRINTS" id="PR00320">
    <property type="entry name" value="GPROTEINBRPT"/>
</dbReference>
<feature type="repeat" description="WD" evidence="3">
    <location>
        <begin position="569"/>
        <end position="610"/>
    </location>
</feature>
<dbReference type="SUPFAM" id="SSF50978">
    <property type="entry name" value="WD40 repeat-like"/>
    <property type="match status" value="1"/>
</dbReference>
<dbReference type="Pfam" id="PF00400">
    <property type="entry name" value="WD40"/>
    <property type="match status" value="2"/>
</dbReference>
<dbReference type="SMART" id="SM00320">
    <property type="entry name" value="WD40"/>
    <property type="match status" value="7"/>
</dbReference>
<protein>
    <submittedName>
        <fullName evidence="7">(Myosin heavy-chain) kinase</fullName>
        <ecNumber evidence="7">2.7.11.7</ecNumber>
    </submittedName>
</protein>
<evidence type="ECO:0000256" key="2">
    <source>
        <dbReference type="ARBA" id="ARBA00022737"/>
    </source>
</evidence>
<dbReference type="PATRIC" id="fig|272123.3.peg.4028"/>
<feature type="compositionally biased region" description="Polar residues" evidence="4">
    <location>
        <begin position="666"/>
        <end position="680"/>
    </location>
</feature>
<feature type="domain" description="Protein kinase" evidence="6">
    <location>
        <begin position="1"/>
        <end position="300"/>
    </location>
</feature>
<feature type="transmembrane region" description="Helical" evidence="5">
    <location>
        <begin position="701"/>
        <end position="726"/>
    </location>
</feature>
<reference evidence="8" key="1">
    <citation type="journal article" date="2013" name="Proc. Natl. Acad. Sci. U.S.A.">
        <title>Improving the coverage of the cyanobacterial phylum using diversity-driven genome sequencing.</title>
        <authorList>
            <person name="Shih P.M."/>
            <person name="Wu D."/>
            <person name="Latifi A."/>
            <person name="Axen S.D."/>
            <person name="Fewer D.P."/>
            <person name="Talla E."/>
            <person name="Calteau A."/>
            <person name="Cai F."/>
            <person name="Tandeau de Marsac N."/>
            <person name="Rippka R."/>
            <person name="Herdman M."/>
            <person name="Sivonen K."/>
            <person name="Coursin T."/>
            <person name="Laurent T."/>
            <person name="Goodwin L."/>
            <person name="Nolan M."/>
            <person name="Davenport K.W."/>
            <person name="Han C.S."/>
            <person name="Rubin E.M."/>
            <person name="Eisen J.A."/>
            <person name="Woyke T."/>
            <person name="Gugger M."/>
            <person name="Kerfeld C.A."/>
        </authorList>
    </citation>
    <scope>NUCLEOTIDE SEQUENCE [LARGE SCALE GENOMIC DNA]</scope>
    <source>
        <strain evidence="8">ATCC 27899 / PCC 7122</strain>
    </source>
</reference>
<feature type="repeat" description="WD" evidence="3">
    <location>
        <begin position="611"/>
        <end position="652"/>
    </location>
</feature>
<dbReference type="SUPFAM" id="SSF56112">
    <property type="entry name" value="Protein kinase-like (PK-like)"/>
    <property type="match status" value="1"/>
</dbReference>
<accession>K9ZJZ8</accession>
<sequence>MTVLTCASTGKSITLLGESIDSGEAKVWQTNLNGYLAKIYHLPTPERLQKLTVMISYPPTDPNSHLNHISFAWPKSLLKDANGNYVGFLMPEVKNARQLIDIYNPQRCQKLKLGINWHFLHVTALNIASFIAAIHDSGYVLGDIKPQNILVNNRALPSVIDTDSFQVKNPKNGKVYRCLVGSDGYTPPELIGADIASIEQTEIHDRFRLAVIIYQLLFGGNSPFQGKWIGAGEPPEVNELIRQGLWLYSSNSLIQSVERTITLDIVHPELKKYFLKCFNDGYQNPNLRPTAKEWMTALKVASNELNVCEMVDSHYYSRTYGKCYWCDRSTKLGIDIFGVNKPKELPAIHATTVAGILTITGHSNSINSIVYSPDGNTLASAGRDQVIKLWNTSTGGLIKILTGHSDWINSLAYNPDGKILISGSRDKTIKVWNVSTGREIRILAGHNNSVCFLSYSPDGNTLASGSADKTIKLWNVSTGKVIITLKEHSDSVLSLAYSPDGHTLASGSADNTIKLWNISTGKVILTLIGHDNWVRSLAYSPDGKILASGSSDNTIKLWNISTGKVIFTLTGHSDSVPSLAYSPDGKILASASGDKTIKLWNASTGWEINTLEGHSNSVRSLAYSPDGKILASGSADNSIKIWPLLSQTIYSRKSTPKSKPVRSRKSTPQSKPVSSRTSTSKSKAFFKPSILVRNKQRNQGFWSVIFCFAYWVFPIFLLLQIIIRIIKHRISLLKKYQEVVFYNEELRFHWILGSDSLKLVRLSDNISIRQDSIAEESTIHLSTVPVSTFQVGILQVDFLHTTNPQVSPTEISSTEISISQIGSIQANSTKVSSTQIDSTQISISEINPNKISFASSITLQQLFSIHNISFSSNNTYNSNLLTIWNTFNFTFFSTDLPTGQLAEAQITNISGDSQGKRI</sequence>
<dbReference type="GO" id="GO:0016905">
    <property type="term" value="F:myosin heavy chain kinase activity"/>
    <property type="evidence" value="ECO:0007669"/>
    <property type="project" value="UniProtKB-EC"/>
</dbReference>
<dbReference type="RefSeq" id="WP_015215715.1">
    <property type="nucleotide sequence ID" value="NC_019771.1"/>
</dbReference>
<dbReference type="PANTHER" id="PTHR22847">
    <property type="entry name" value="WD40 REPEAT PROTEIN"/>
    <property type="match status" value="1"/>
</dbReference>
<evidence type="ECO:0000256" key="4">
    <source>
        <dbReference type="SAM" id="MobiDB-lite"/>
    </source>
</evidence>
<keyword evidence="1 3" id="KW-0853">WD repeat</keyword>
<dbReference type="InterPro" id="IPR020472">
    <property type="entry name" value="WD40_PAC1"/>
</dbReference>
<feature type="repeat" description="WD" evidence="3">
    <location>
        <begin position="443"/>
        <end position="484"/>
    </location>
</feature>
<dbReference type="Gene3D" id="2.130.10.10">
    <property type="entry name" value="YVTN repeat-like/Quinoprotein amine dehydrogenase"/>
    <property type="match status" value="4"/>
</dbReference>
<dbReference type="STRING" id="272123.Anacy_3707"/>
<keyword evidence="8" id="KW-1185">Reference proteome</keyword>
<organism evidence="7 8">
    <name type="scientific">Anabaena cylindrica (strain ATCC 27899 / PCC 7122)</name>
    <dbReference type="NCBI Taxonomy" id="272123"/>
    <lineage>
        <taxon>Bacteria</taxon>
        <taxon>Bacillati</taxon>
        <taxon>Cyanobacteriota</taxon>
        <taxon>Cyanophyceae</taxon>
        <taxon>Nostocales</taxon>
        <taxon>Nostocaceae</taxon>
        <taxon>Anabaena</taxon>
    </lineage>
</organism>
<dbReference type="InterPro" id="IPR015943">
    <property type="entry name" value="WD40/YVTN_repeat-like_dom_sf"/>
</dbReference>
<dbReference type="InterPro" id="IPR011009">
    <property type="entry name" value="Kinase-like_dom_sf"/>
</dbReference>
<name>K9ZJZ8_ANACC</name>
<feature type="repeat" description="WD" evidence="3">
    <location>
        <begin position="401"/>
        <end position="442"/>
    </location>
</feature>
<dbReference type="InterPro" id="IPR001680">
    <property type="entry name" value="WD40_rpt"/>
</dbReference>
<dbReference type="Pfam" id="PF25173">
    <property type="entry name" value="Beta-prop_WDR3_1st"/>
    <property type="match status" value="1"/>
</dbReference>
<dbReference type="HOGENOM" id="CLU_317287_0_0_3"/>